<protein>
    <recommendedName>
        <fullName evidence="1">Retrotransposon gag domain-containing protein</fullName>
    </recommendedName>
</protein>
<reference evidence="2" key="2">
    <citation type="submission" date="2023-06" db="EMBL/GenBank/DDBJ databases">
        <authorList>
            <person name="Swenson N.G."/>
            <person name="Wegrzyn J.L."/>
            <person name="Mcevoy S.L."/>
        </authorList>
    </citation>
    <scope>NUCLEOTIDE SEQUENCE</scope>
    <source>
        <strain evidence="2">NS2018</strain>
        <tissue evidence="2">Leaf</tissue>
    </source>
</reference>
<evidence type="ECO:0000259" key="1">
    <source>
        <dbReference type="Pfam" id="PF03732"/>
    </source>
</evidence>
<dbReference type="Proteomes" id="UP001168877">
    <property type="component" value="Unassembled WGS sequence"/>
</dbReference>
<dbReference type="EMBL" id="JAUESC010000002">
    <property type="protein sequence ID" value="KAK0602998.1"/>
    <property type="molecule type" value="Genomic_DNA"/>
</dbReference>
<organism evidence="2 3">
    <name type="scientific">Acer saccharum</name>
    <name type="common">Sugar maple</name>
    <dbReference type="NCBI Taxonomy" id="4024"/>
    <lineage>
        <taxon>Eukaryota</taxon>
        <taxon>Viridiplantae</taxon>
        <taxon>Streptophyta</taxon>
        <taxon>Embryophyta</taxon>
        <taxon>Tracheophyta</taxon>
        <taxon>Spermatophyta</taxon>
        <taxon>Magnoliopsida</taxon>
        <taxon>eudicotyledons</taxon>
        <taxon>Gunneridae</taxon>
        <taxon>Pentapetalae</taxon>
        <taxon>rosids</taxon>
        <taxon>malvids</taxon>
        <taxon>Sapindales</taxon>
        <taxon>Sapindaceae</taxon>
        <taxon>Hippocastanoideae</taxon>
        <taxon>Acereae</taxon>
        <taxon>Acer</taxon>
    </lineage>
</organism>
<dbReference type="AlphaFoldDB" id="A0AA39W5D3"/>
<evidence type="ECO:0000313" key="2">
    <source>
        <dbReference type="EMBL" id="KAK0602998.1"/>
    </source>
</evidence>
<name>A0AA39W5D3_ACESA</name>
<gene>
    <name evidence="2" type="ORF">LWI29_000294</name>
</gene>
<comment type="caution">
    <text evidence="2">The sequence shown here is derived from an EMBL/GenBank/DDBJ whole genome shotgun (WGS) entry which is preliminary data.</text>
</comment>
<accession>A0AA39W5D3</accession>
<evidence type="ECO:0000313" key="3">
    <source>
        <dbReference type="Proteomes" id="UP001168877"/>
    </source>
</evidence>
<keyword evidence="3" id="KW-1185">Reference proteome</keyword>
<sequence length="158" mass="18630">MLRRALNNNPSNSGEGPVLRIKVPEPKKFEGKRDAKELENFLWDMEQYFKAAKIPNREQVNITSMYLGRDAMLWWRTRIMDDLSAGRPKIATLESLKKELKYQFLPYNMSWLVRESLKKMKQSGSVREYVKEFSLLMLDIQDMSEVDKQFNFVSGLQN</sequence>
<reference evidence="2" key="1">
    <citation type="journal article" date="2022" name="Plant J.">
        <title>Strategies of tolerance reflected in two North American maple genomes.</title>
        <authorList>
            <person name="McEvoy S.L."/>
            <person name="Sezen U.U."/>
            <person name="Trouern-Trend A."/>
            <person name="McMahon S.M."/>
            <person name="Schaberg P.G."/>
            <person name="Yang J."/>
            <person name="Wegrzyn J.L."/>
            <person name="Swenson N.G."/>
        </authorList>
    </citation>
    <scope>NUCLEOTIDE SEQUENCE</scope>
    <source>
        <strain evidence="2">NS2018</strain>
    </source>
</reference>
<dbReference type="Pfam" id="PF03732">
    <property type="entry name" value="Retrotrans_gag"/>
    <property type="match status" value="1"/>
</dbReference>
<feature type="domain" description="Retrotransposon gag" evidence="1">
    <location>
        <begin position="62"/>
        <end position="157"/>
    </location>
</feature>
<dbReference type="InterPro" id="IPR005162">
    <property type="entry name" value="Retrotrans_gag_dom"/>
</dbReference>
<proteinExistence type="predicted"/>